<keyword evidence="11" id="KW-1185">Reference proteome</keyword>
<dbReference type="InterPro" id="IPR006507">
    <property type="entry name" value="UPF0283"/>
</dbReference>
<keyword evidence="6 9" id="KW-1133">Transmembrane helix</keyword>
<keyword evidence="5 9" id="KW-0812">Transmembrane</keyword>
<dbReference type="EMBL" id="CAKLDM010000002">
    <property type="protein sequence ID" value="CAH0539587.1"/>
    <property type="molecule type" value="Genomic_DNA"/>
</dbReference>
<dbReference type="PANTHER" id="PTHR39342">
    <property type="entry name" value="UPF0283 MEMBRANE PROTEIN YCJF"/>
    <property type="match status" value="1"/>
</dbReference>
<evidence type="ECO:0000256" key="1">
    <source>
        <dbReference type="ARBA" id="ARBA00004429"/>
    </source>
</evidence>
<comment type="subcellular location">
    <subcellularLocation>
        <location evidence="1">Cell inner membrane</location>
        <topology evidence="1">Multi-pass membrane protein</topology>
    </subcellularLocation>
</comment>
<dbReference type="Pfam" id="PF05128">
    <property type="entry name" value="DUF697"/>
    <property type="match status" value="1"/>
</dbReference>
<keyword evidence="7 9" id="KW-0472">Membrane</keyword>
<feature type="compositionally biased region" description="Basic and acidic residues" evidence="8">
    <location>
        <begin position="1"/>
        <end position="10"/>
    </location>
</feature>
<evidence type="ECO:0000256" key="2">
    <source>
        <dbReference type="ARBA" id="ARBA00008255"/>
    </source>
</evidence>
<comment type="caution">
    <text evidence="10">The sequence shown here is derived from an EMBL/GenBank/DDBJ whole genome shotgun (WGS) entry which is preliminary data.</text>
</comment>
<gene>
    <name evidence="10" type="ORF">VMF7928_02262</name>
</gene>
<protein>
    <submittedName>
        <fullName evidence="10">Uncharacterized protein</fullName>
    </submittedName>
</protein>
<evidence type="ECO:0000256" key="3">
    <source>
        <dbReference type="ARBA" id="ARBA00022475"/>
    </source>
</evidence>
<keyword evidence="4" id="KW-0997">Cell inner membrane</keyword>
<name>A0ABM9A5I0_9VIBR</name>
<dbReference type="RefSeq" id="WP_237361564.1">
    <property type="nucleotide sequence ID" value="NZ_CAKLDM010000002.1"/>
</dbReference>
<dbReference type="NCBIfam" id="TIGR01620">
    <property type="entry name" value="hyp_HI0043"/>
    <property type="match status" value="1"/>
</dbReference>
<evidence type="ECO:0000256" key="4">
    <source>
        <dbReference type="ARBA" id="ARBA00022519"/>
    </source>
</evidence>
<feature type="transmembrane region" description="Helical" evidence="9">
    <location>
        <begin position="96"/>
        <end position="117"/>
    </location>
</feature>
<keyword evidence="3" id="KW-1003">Cell membrane</keyword>
<evidence type="ECO:0000256" key="5">
    <source>
        <dbReference type="ARBA" id="ARBA00022692"/>
    </source>
</evidence>
<feature type="region of interest" description="Disordered" evidence="8">
    <location>
        <begin position="1"/>
        <end position="20"/>
    </location>
</feature>
<evidence type="ECO:0000256" key="8">
    <source>
        <dbReference type="SAM" id="MobiDB-lite"/>
    </source>
</evidence>
<sequence>MSDLKSKKVFDAPLNESKSEPEELTVKQVFNGDENFVVQEVDESQDISKAEQDVELVIRPKKGRKWLVSGIVVTFAGLVGWQAVDSFITAIQAGDWLAFAWAAFIAGIASLGIGAIFRELWKLRSLRCHFDIQEYGEQLLNSDSIGKGVEFCESVVSHSSINKKSASYQRWQECVNPNHSDAEVVDMFDSMVVCEQDKIASKLVSKYATEAATLVAVSPLAIADMLLVAWRNFKMIDSLAEVYGVELGYWSRLKLFKSVLVNMAAIGATDLVIDASMDLMSMDLAKRVSARAGQGIGIGILTARLGIKAMSLLRPIPWRKEKAVKLSTIRKQIAQKIASISIKS</sequence>
<organism evidence="10 11">
    <name type="scientific">Vibrio marisflavi CECT 7928</name>
    <dbReference type="NCBI Taxonomy" id="634439"/>
    <lineage>
        <taxon>Bacteria</taxon>
        <taxon>Pseudomonadati</taxon>
        <taxon>Pseudomonadota</taxon>
        <taxon>Gammaproteobacteria</taxon>
        <taxon>Vibrionales</taxon>
        <taxon>Vibrionaceae</taxon>
        <taxon>Vibrio</taxon>
    </lineage>
</organism>
<evidence type="ECO:0000313" key="11">
    <source>
        <dbReference type="Proteomes" id="UP000838748"/>
    </source>
</evidence>
<evidence type="ECO:0000256" key="9">
    <source>
        <dbReference type="SAM" id="Phobius"/>
    </source>
</evidence>
<dbReference type="PANTHER" id="PTHR39342:SF1">
    <property type="entry name" value="UPF0283 MEMBRANE PROTEIN YCJF"/>
    <property type="match status" value="1"/>
</dbReference>
<dbReference type="Proteomes" id="UP000838748">
    <property type="component" value="Unassembled WGS sequence"/>
</dbReference>
<feature type="transmembrane region" description="Helical" evidence="9">
    <location>
        <begin position="66"/>
        <end position="84"/>
    </location>
</feature>
<evidence type="ECO:0000256" key="6">
    <source>
        <dbReference type="ARBA" id="ARBA00022989"/>
    </source>
</evidence>
<dbReference type="InterPro" id="IPR021147">
    <property type="entry name" value="DUF697"/>
</dbReference>
<evidence type="ECO:0000313" key="10">
    <source>
        <dbReference type="EMBL" id="CAH0539587.1"/>
    </source>
</evidence>
<comment type="similarity">
    <text evidence="2">Belongs to the UPF0283 family.</text>
</comment>
<reference evidence="10" key="1">
    <citation type="submission" date="2021-11" db="EMBL/GenBank/DDBJ databases">
        <authorList>
            <person name="Rodrigo-Torres L."/>
            <person name="Arahal R. D."/>
            <person name="Lucena T."/>
        </authorList>
    </citation>
    <scope>NUCLEOTIDE SEQUENCE</scope>
    <source>
        <strain evidence="10">CECT 7928</strain>
    </source>
</reference>
<accession>A0ABM9A5I0</accession>
<evidence type="ECO:0000256" key="7">
    <source>
        <dbReference type="ARBA" id="ARBA00023136"/>
    </source>
</evidence>
<proteinExistence type="inferred from homology"/>